<evidence type="ECO:0000313" key="2">
    <source>
        <dbReference type="Proteomes" id="UP000004358"/>
    </source>
</evidence>
<dbReference type="STRING" id="314230.DSM3645_02853"/>
<dbReference type="CDD" id="cd02042">
    <property type="entry name" value="ParAB_family"/>
    <property type="match status" value="1"/>
</dbReference>
<dbReference type="Gene3D" id="3.40.50.300">
    <property type="entry name" value="P-loop containing nucleotide triphosphate hydrolases"/>
    <property type="match status" value="1"/>
</dbReference>
<dbReference type="EMBL" id="AANZ01000014">
    <property type="protein sequence ID" value="EAQ79380.1"/>
    <property type="molecule type" value="Genomic_DNA"/>
</dbReference>
<dbReference type="HOGENOM" id="CLU_037612_5_8_0"/>
<accession>A3ZVN4</accession>
<proteinExistence type="predicted"/>
<sequence length="128" mass="14021">MVIDGPPRLAELARSIILAADVVVIPLQPSPMDVWAAAETVDLIREAQVYKPELKCVLAINRKIANTAIGRDVRATLAELEVPILSSDIGQRVAFAESIVTGSTVLDQADKKATKEIERFMDELRRLT</sequence>
<evidence type="ECO:0000313" key="1">
    <source>
        <dbReference type="EMBL" id="EAQ79380.1"/>
    </source>
</evidence>
<dbReference type="eggNOG" id="COG1192">
    <property type="taxonomic scope" value="Bacteria"/>
</dbReference>
<dbReference type="InterPro" id="IPR050678">
    <property type="entry name" value="DNA_Partitioning_ATPase"/>
</dbReference>
<dbReference type="AlphaFoldDB" id="A3ZVN4"/>
<dbReference type="Proteomes" id="UP000004358">
    <property type="component" value="Unassembled WGS sequence"/>
</dbReference>
<name>A3ZVN4_9BACT</name>
<reference evidence="1 2" key="1">
    <citation type="submission" date="2006-02" db="EMBL/GenBank/DDBJ databases">
        <authorList>
            <person name="Amann R."/>
            <person name="Ferriera S."/>
            <person name="Johnson J."/>
            <person name="Kravitz S."/>
            <person name="Halpern A."/>
            <person name="Remington K."/>
            <person name="Beeson K."/>
            <person name="Tran B."/>
            <person name="Rogers Y.-H."/>
            <person name="Friedman R."/>
            <person name="Venter J.C."/>
        </authorList>
    </citation>
    <scope>NUCLEOTIDE SEQUENCE [LARGE SCALE GENOMIC DNA]</scope>
    <source>
        <strain evidence="1 2">DSM 3645</strain>
    </source>
</reference>
<protein>
    <submittedName>
        <fullName evidence="1">Partition protein A</fullName>
    </submittedName>
</protein>
<dbReference type="SUPFAM" id="SSF52540">
    <property type="entry name" value="P-loop containing nucleoside triphosphate hydrolases"/>
    <property type="match status" value="1"/>
</dbReference>
<gene>
    <name evidence="1" type="ORF">DSM3645_02853</name>
</gene>
<dbReference type="InterPro" id="IPR027417">
    <property type="entry name" value="P-loop_NTPase"/>
</dbReference>
<dbReference type="PANTHER" id="PTHR13696:SF96">
    <property type="entry name" value="COBQ_COBB_MIND_PARA NUCLEOTIDE BINDING DOMAIN-CONTAINING PROTEIN"/>
    <property type="match status" value="1"/>
</dbReference>
<dbReference type="PANTHER" id="PTHR13696">
    <property type="entry name" value="P-LOOP CONTAINING NUCLEOSIDE TRIPHOSPHATE HYDROLASE"/>
    <property type="match status" value="1"/>
</dbReference>
<comment type="caution">
    <text evidence="1">The sequence shown here is derived from an EMBL/GenBank/DDBJ whole genome shotgun (WGS) entry which is preliminary data.</text>
</comment>
<organism evidence="1 2">
    <name type="scientific">Blastopirellula marina DSM 3645</name>
    <dbReference type="NCBI Taxonomy" id="314230"/>
    <lineage>
        <taxon>Bacteria</taxon>
        <taxon>Pseudomonadati</taxon>
        <taxon>Planctomycetota</taxon>
        <taxon>Planctomycetia</taxon>
        <taxon>Pirellulales</taxon>
        <taxon>Pirellulaceae</taxon>
        <taxon>Blastopirellula</taxon>
    </lineage>
</organism>